<dbReference type="PANTHER" id="PTHR36743">
    <property type="entry name" value="OS04G0495300 PROTEIN"/>
    <property type="match status" value="1"/>
</dbReference>
<keyword evidence="1" id="KW-0812">Transmembrane</keyword>
<dbReference type="PANTHER" id="PTHR36743:SF1">
    <property type="entry name" value="OS04G0495300 PROTEIN"/>
    <property type="match status" value="1"/>
</dbReference>
<keyword evidence="1" id="KW-0472">Membrane</keyword>
<dbReference type="EMBL" id="JACTNZ010000009">
    <property type="protein sequence ID" value="KAG5530544.1"/>
    <property type="molecule type" value="Genomic_DNA"/>
</dbReference>
<evidence type="ECO:0000256" key="1">
    <source>
        <dbReference type="SAM" id="Phobius"/>
    </source>
</evidence>
<accession>A0AAV6IST9</accession>
<name>A0AAV6IST9_9ERIC</name>
<keyword evidence="1" id="KW-1133">Transmembrane helix</keyword>
<comment type="caution">
    <text evidence="2">The sequence shown here is derived from an EMBL/GenBank/DDBJ whole genome shotgun (WGS) entry which is preliminary data.</text>
</comment>
<keyword evidence="3" id="KW-1185">Reference proteome</keyword>
<sequence length="175" mass="18401">MGLSPSKRVSETLTNSPDFTSTCTSVYQDCLTLAQHAFPGVQPYQLSHATSLLHHSLSSTHPLLKTWLPTPPPRPRVDRAYRAVIARRRRPGTDPDGEGEPCLGPAEFREFAVEVFTGAVVDNATAAVVKRVPIGVVGIVGVGVGVRAGKDLVGALVGVYSVGVAASVYLSLLAG</sequence>
<proteinExistence type="predicted"/>
<protein>
    <submittedName>
        <fullName evidence="2">Uncharacterized protein</fullName>
    </submittedName>
</protein>
<evidence type="ECO:0000313" key="2">
    <source>
        <dbReference type="EMBL" id="KAG5530544.1"/>
    </source>
</evidence>
<evidence type="ECO:0000313" key="3">
    <source>
        <dbReference type="Proteomes" id="UP000823749"/>
    </source>
</evidence>
<reference evidence="2" key="1">
    <citation type="submission" date="2020-08" db="EMBL/GenBank/DDBJ databases">
        <title>Plant Genome Project.</title>
        <authorList>
            <person name="Zhang R.-G."/>
        </authorList>
    </citation>
    <scope>NUCLEOTIDE SEQUENCE</scope>
    <source>
        <strain evidence="2">WSP0</strain>
        <tissue evidence="2">Leaf</tissue>
    </source>
</reference>
<dbReference type="AlphaFoldDB" id="A0AAV6IST9"/>
<feature type="transmembrane region" description="Helical" evidence="1">
    <location>
        <begin position="152"/>
        <end position="172"/>
    </location>
</feature>
<organism evidence="2 3">
    <name type="scientific">Rhododendron griersonianum</name>
    <dbReference type="NCBI Taxonomy" id="479676"/>
    <lineage>
        <taxon>Eukaryota</taxon>
        <taxon>Viridiplantae</taxon>
        <taxon>Streptophyta</taxon>
        <taxon>Embryophyta</taxon>
        <taxon>Tracheophyta</taxon>
        <taxon>Spermatophyta</taxon>
        <taxon>Magnoliopsida</taxon>
        <taxon>eudicotyledons</taxon>
        <taxon>Gunneridae</taxon>
        <taxon>Pentapetalae</taxon>
        <taxon>asterids</taxon>
        <taxon>Ericales</taxon>
        <taxon>Ericaceae</taxon>
        <taxon>Ericoideae</taxon>
        <taxon>Rhodoreae</taxon>
        <taxon>Rhododendron</taxon>
    </lineage>
</organism>
<dbReference type="Proteomes" id="UP000823749">
    <property type="component" value="Chromosome 9"/>
</dbReference>
<gene>
    <name evidence="2" type="ORF">RHGRI_025482</name>
</gene>